<keyword evidence="5" id="KW-0479">Metal-binding</keyword>
<dbReference type="InterPro" id="IPR043519">
    <property type="entry name" value="NT_sf"/>
</dbReference>
<keyword evidence="7" id="KW-0067">ATP-binding</keyword>
<dbReference type="Pfam" id="PF01909">
    <property type="entry name" value="NTP_transf_2"/>
    <property type="match status" value="1"/>
</dbReference>
<dbReference type="InterPro" id="IPR002934">
    <property type="entry name" value="Polymerase_NTP_transf_dom"/>
</dbReference>
<dbReference type="RefSeq" id="WP_040200273.1">
    <property type="nucleotide sequence ID" value="NZ_CP010311.1"/>
</dbReference>
<dbReference type="STRING" id="483547.GSUB_08520"/>
<evidence type="ECO:0000256" key="2">
    <source>
        <dbReference type="ARBA" id="ARBA00022649"/>
    </source>
</evidence>
<evidence type="ECO:0000256" key="4">
    <source>
        <dbReference type="ARBA" id="ARBA00022695"/>
    </source>
</evidence>
<reference evidence="12 13" key="1">
    <citation type="journal article" date="2015" name="Genome Announc.">
        <title>Genomes of Geoalkalibacter ferrihydriticus Z-0531T and Geoalkalibacter subterraneus Red1T, Two Haloalkaliphilic Metal-Reducing Deltaproteobacteria.</title>
        <authorList>
            <person name="Badalamenti J.P."/>
            <person name="Krajmalnik-Brown R."/>
            <person name="Torres C.I."/>
            <person name="Bond D.R."/>
        </authorList>
    </citation>
    <scope>NUCLEOTIDE SEQUENCE [LARGE SCALE GENOMIC DNA]</scope>
    <source>
        <strain evidence="12 13">Red1</strain>
    </source>
</reference>
<dbReference type="KEGG" id="gsb:GSUB_08520"/>
<comment type="similarity">
    <text evidence="9">Belongs to the MntA antitoxin family.</text>
</comment>
<keyword evidence="4" id="KW-0548">Nucleotidyltransferase</keyword>
<evidence type="ECO:0000313" key="12">
    <source>
        <dbReference type="EMBL" id="AJF06586.1"/>
    </source>
</evidence>
<dbReference type="Gene3D" id="3.30.460.10">
    <property type="entry name" value="Beta Polymerase, domain 2"/>
    <property type="match status" value="1"/>
</dbReference>
<keyword evidence="3" id="KW-0808">Transferase</keyword>
<keyword evidence="2" id="KW-1277">Toxin-antitoxin system</keyword>
<dbReference type="GO" id="GO:0046872">
    <property type="term" value="F:metal ion binding"/>
    <property type="evidence" value="ECO:0007669"/>
    <property type="project" value="UniProtKB-KW"/>
</dbReference>
<organism evidence="12 13">
    <name type="scientific">Geoalkalibacter subterraneus</name>
    <dbReference type="NCBI Taxonomy" id="483547"/>
    <lineage>
        <taxon>Bacteria</taxon>
        <taxon>Pseudomonadati</taxon>
        <taxon>Thermodesulfobacteriota</taxon>
        <taxon>Desulfuromonadia</taxon>
        <taxon>Desulfuromonadales</taxon>
        <taxon>Geoalkalibacteraceae</taxon>
        <taxon>Geoalkalibacter</taxon>
    </lineage>
</organism>
<evidence type="ECO:0000256" key="9">
    <source>
        <dbReference type="ARBA" id="ARBA00038276"/>
    </source>
</evidence>
<comment type="cofactor">
    <cofactor evidence="1">
        <name>Mg(2+)</name>
        <dbReference type="ChEBI" id="CHEBI:18420"/>
    </cofactor>
</comment>
<keyword evidence="6" id="KW-0547">Nucleotide-binding</keyword>
<dbReference type="SUPFAM" id="SSF81301">
    <property type="entry name" value="Nucleotidyltransferase"/>
    <property type="match status" value="1"/>
</dbReference>
<dbReference type="Proteomes" id="UP000035036">
    <property type="component" value="Chromosome"/>
</dbReference>
<evidence type="ECO:0000256" key="8">
    <source>
        <dbReference type="ARBA" id="ARBA00022842"/>
    </source>
</evidence>
<dbReference type="OrthoDB" id="5422227at2"/>
<dbReference type="HOGENOM" id="CLU_130257_10_0_7"/>
<evidence type="ECO:0000256" key="6">
    <source>
        <dbReference type="ARBA" id="ARBA00022741"/>
    </source>
</evidence>
<keyword evidence="8" id="KW-0460">Magnesium</keyword>
<dbReference type="PANTHER" id="PTHR33571">
    <property type="entry name" value="SSL8005 PROTEIN"/>
    <property type="match status" value="1"/>
</dbReference>
<dbReference type="AlphaFoldDB" id="A0A0B5FSM1"/>
<evidence type="ECO:0000256" key="3">
    <source>
        <dbReference type="ARBA" id="ARBA00022679"/>
    </source>
</evidence>
<evidence type="ECO:0000256" key="7">
    <source>
        <dbReference type="ARBA" id="ARBA00022840"/>
    </source>
</evidence>
<feature type="coiled-coil region" evidence="10">
    <location>
        <begin position="1"/>
        <end position="28"/>
    </location>
</feature>
<evidence type="ECO:0000259" key="11">
    <source>
        <dbReference type="Pfam" id="PF01909"/>
    </source>
</evidence>
<accession>A0A0B5FSM1</accession>
<dbReference type="EMBL" id="CP010311">
    <property type="protein sequence ID" value="AJF06586.1"/>
    <property type="molecule type" value="Genomic_DNA"/>
</dbReference>
<dbReference type="InterPro" id="IPR052038">
    <property type="entry name" value="Type-VII_TA_antitoxin"/>
</dbReference>
<keyword evidence="13" id="KW-1185">Reference proteome</keyword>
<name>A0A0B5FSM1_9BACT</name>
<sequence length="104" mass="11984">MGRIKKENLDVQQVAERLRQEIPRLRRDYAVRSLGLFGSYVRGEQRRGSDLDVLVEFSEVPGMLRFLDLERDISQLVGIPVDLVQKEALKPAIGRRIEKEVLPI</sequence>
<dbReference type="GO" id="GO:0005524">
    <property type="term" value="F:ATP binding"/>
    <property type="evidence" value="ECO:0007669"/>
    <property type="project" value="UniProtKB-KW"/>
</dbReference>
<evidence type="ECO:0000256" key="10">
    <source>
        <dbReference type="SAM" id="Coils"/>
    </source>
</evidence>
<dbReference type="PANTHER" id="PTHR33571:SF19">
    <property type="entry name" value="PROTEIN ADENYLYLTRANSFERASE MJ0128-RELATED"/>
    <property type="match status" value="1"/>
</dbReference>
<protein>
    <submittedName>
        <fullName evidence="12">DNA polymerase III subunit beta</fullName>
    </submittedName>
</protein>
<gene>
    <name evidence="12" type="ORF">GSUB_08520</name>
</gene>
<evidence type="ECO:0000256" key="1">
    <source>
        <dbReference type="ARBA" id="ARBA00001946"/>
    </source>
</evidence>
<evidence type="ECO:0000256" key="5">
    <source>
        <dbReference type="ARBA" id="ARBA00022723"/>
    </source>
</evidence>
<dbReference type="GO" id="GO:0016779">
    <property type="term" value="F:nucleotidyltransferase activity"/>
    <property type="evidence" value="ECO:0007669"/>
    <property type="project" value="UniProtKB-KW"/>
</dbReference>
<feature type="domain" description="Polymerase nucleotidyl transferase" evidence="11">
    <location>
        <begin position="24"/>
        <end position="100"/>
    </location>
</feature>
<dbReference type="CDD" id="cd05403">
    <property type="entry name" value="NT_KNTase_like"/>
    <property type="match status" value="1"/>
</dbReference>
<proteinExistence type="inferred from homology"/>
<evidence type="ECO:0000313" key="13">
    <source>
        <dbReference type="Proteomes" id="UP000035036"/>
    </source>
</evidence>
<keyword evidence="10" id="KW-0175">Coiled coil</keyword>